<keyword evidence="2" id="KW-0863">Zinc-finger</keyword>
<feature type="domain" description="MYND-type" evidence="4">
    <location>
        <begin position="63"/>
        <end position="100"/>
    </location>
</feature>
<dbReference type="VEuPathDB" id="TriTrypDB:ADEAN_000861000"/>
<name>A0A7G2CNZ0_9TRYP</name>
<evidence type="ECO:0000256" key="3">
    <source>
        <dbReference type="ARBA" id="ARBA00022833"/>
    </source>
</evidence>
<dbReference type="InterPro" id="IPR002893">
    <property type="entry name" value="Znf_MYND"/>
</dbReference>
<protein>
    <recommendedName>
        <fullName evidence="4">MYND-type domain-containing protein</fullName>
    </recommendedName>
</protein>
<dbReference type="OrthoDB" id="243817at2759"/>
<sequence length="112" mass="12688">MTSMEHPSDRVEHLLLQILQVQGETLDLLKQSTRSGGYAGVTSDSVDSVPCAVEEETADTRLCDFCYTNTECFPCPFCEKEWYCSDKCRQLRLYAHASRCQKIVSAKNTLKK</sequence>
<dbReference type="EMBL" id="LR877163">
    <property type="protein sequence ID" value="CAD2221079.1"/>
    <property type="molecule type" value="Genomic_DNA"/>
</dbReference>
<keyword evidence="1" id="KW-0479">Metal-binding</keyword>
<evidence type="ECO:0000259" key="4">
    <source>
        <dbReference type="PROSITE" id="PS01360"/>
    </source>
</evidence>
<keyword evidence="6" id="KW-1185">Reference proteome</keyword>
<organism evidence="5 6">
    <name type="scientific">Angomonas deanei</name>
    <dbReference type="NCBI Taxonomy" id="59799"/>
    <lineage>
        <taxon>Eukaryota</taxon>
        <taxon>Discoba</taxon>
        <taxon>Euglenozoa</taxon>
        <taxon>Kinetoplastea</taxon>
        <taxon>Metakinetoplastina</taxon>
        <taxon>Trypanosomatida</taxon>
        <taxon>Trypanosomatidae</taxon>
        <taxon>Strigomonadinae</taxon>
        <taxon>Angomonas</taxon>
    </lineage>
</organism>
<dbReference type="SUPFAM" id="SSF144232">
    <property type="entry name" value="HIT/MYND zinc finger-like"/>
    <property type="match status" value="1"/>
</dbReference>
<gene>
    <name evidence="5" type="ORF">ADEAN_000861000</name>
</gene>
<evidence type="ECO:0000256" key="2">
    <source>
        <dbReference type="ARBA" id="ARBA00022771"/>
    </source>
</evidence>
<evidence type="ECO:0000256" key="1">
    <source>
        <dbReference type="ARBA" id="ARBA00022723"/>
    </source>
</evidence>
<dbReference type="Proteomes" id="UP000515908">
    <property type="component" value="Chromosome 19"/>
</dbReference>
<reference evidence="5 6" key="1">
    <citation type="submission" date="2020-08" db="EMBL/GenBank/DDBJ databases">
        <authorList>
            <person name="Newling K."/>
            <person name="Davey J."/>
            <person name="Forrester S."/>
        </authorList>
    </citation>
    <scope>NUCLEOTIDE SEQUENCE [LARGE SCALE GENOMIC DNA]</scope>
    <source>
        <strain evidence="6">Crithidia deanei Carvalho (ATCC PRA-265)</strain>
    </source>
</reference>
<evidence type="ECO:0000313" key="5">
    <source>
        <dbReference type="EMBL" id="CAD2221079.1"/>
    </source>
</evidence>
<keyword evidence="3" id="KW-0862">Zinc</keyword>
<evidence type="ECO:0000313" key="6">
    <source>
        <dbReference type="Proteomes" id="UP000515908"/>
    </source>
</evidence>
<dbReference type="GO" id="GO:0008270">
    <property type="term" value="F:zinc ion binding"/>
    <property type="evidence" value="ECO:0007669"/>
    <property type="project" value="UniProtKB-KW"/>
</dbReference>
<accession>A0A7G2CNZ0</accession>
<dbReference type="AlphaFoldDB" id="A0A7G2CNZ0"/>
<dbReference type="PROSITE" id="PS01360">
    <property type="entry name" value="ZF_MYND_1"/>
    <property type="match status" value="1"/>
</dbReference>
<proteinExistence type="predicted"/>